<dbReference type="GO" id="GO:0005524">
    <property type="term" value="F:ATP binding"/>
    <property type="evidence" value="ECO:0007669"/>
    <property type="project" value="UniProtKB-KW"/>
</dbReference>
<gene>
    <name evidence="7" type="ORF">BCL67_11651</name>
</gene>
<dbReference type="InterPro" id="IPR011793">
    <property type="entry name" value="YbdK"/>
</dbReference>
<comment type="similarity">
    <text evidence="5">Belongs to the glutamate--cysteine ligase type 2 family. YbdK subfamily.</text>
</comment>
<evidence type="ECO:0000256" key="2">
    <source>
        <dbReference type="ARBA" id="ARBA00022741"/>
    </source>
</evidence>
<dbReference type="GO" id="GO:0042398">
    <property type="term" value="P:modified amino acid biosynthetic process"/>
    <property type="evidence" value="ECO:0007669"/>
    <property type="project" value="InterPro"/>
</dbReference>
<dbReference type="OrthoDB" id="9769628at2"/>
<protein>
    <recommendedName>
        <fullName evidence="5">Putative glutamate--cysteine ligase 2</fullName>
        <ecNumber evidence="5">6.3.2.2</ecNumber>
    </recommendedName>
    <alternativeName>
        <fullName evidence="5">Gamma-glutamylcysteine synthetase 2</fullName>
        <shortName evidence="5">GCS 2</shortName>
        <shortName evidence="5">Gamma-GCS 2</shortName>
    </alternativeName>
</protein>
<dbReference type="RefSeq" id="WP_106123800.1">
    <property type="nucleotide sequence ID" value="NZ_PVTY01000016.1"/>
</dbReference>
<proteinExistence type="inferred from homology"/>
<dbReference type="EMBL" id="PVTY01000016">
    <property type="protein sequence ID" value="PRZ13176.1"/>
    <property type="molecule type" value="Genomic_DNA"/>
</dbReference>
<dbReference type="HAMAP" id="MF_01609">
    <property type="entry name" value="Glu_cys_ligase_2"/>
    <property type="match status" value="1"/>
</dbReference>
<feature type="region of interest" description="Disordered" evidence="6">
    <location>
        <begin position="365"/>
        <end position="384"/>
    </location>
</feature>
<keyword evidence="3 5" id="KW-0067">ATP-binding</keyword>
<evidence type="ECO:0000256" key="5">
    <source>
        <dbReference type="HAMAP-Rule" id="MF_01609"/>
    </source>
</evidence>
<evidence type="ECO:0000256" key="1">
    <source>
        <dbReference type="ARBA" id="ARBA00022598"/>
    </source>
</evidence>
<evidence type="ECO:0000256" key="3">
    <source>
        <dbReference type="ARBA" id="ARBA00022840"/>
    </source>
</evidence>
<comment type="function">
    <text evidence="5">ATP-dependent carboxylate-amine ligase which exhibits weak glutamate--cysteine ligase activity.</text>
</comment>
<dbReference type="Proteomes" id="UP000238217">
    <property type="component" value="Unassembled WGS sequence"/>
</dbReference>
<dbReference type="NCBIfam" id="TIGR02050">
    <property type="entry name" value="gshA_cyan_rel"/>
    <property type="match status" value="1"/>
</dbReference>
<evidence type="ECO:0000313" key="8">
    <source>
        <dbReference type="Proteomes" id="UP000238217"/>
    </source>
</evidence>
<evidence type="ECO:0000256" key="4">
    <source>
        <dbReference type="ARBA" id="ARBA00048819"/>
    </source>
</evidence>
<dbReference type="Pfam" id="PF04107">
    <property type="entry name" value="GCS2"/>
    <property type="match status" value="1"/>
</dbReference>
<keyword evidence="2 5" id="KW-0547">Nucleotide-binding</keyword>
<dbReference type="AlphaFoldDB" id="A0A2T0YEI9"/>
<sequence>MRTFGVEEELLLVDESELTPLPLGWQVAERNSFRAHSGHELTAELQQEQLEVVNPPQSTLSGQLASIQTGRAWADACAAEFGGRVVALATVPGAVTPHLVPQHRFQQMAGWAGITARQQLTGGLHIHVLVHSRAEGVAVLDRIRVWLPTLLALSSNSPFWEDDDTAFHSYRYQTWSRWPNTGPPDLFGSIERYDRQRESLLRSRVPLDEGMLYFDARICDRHSTVEIRVPDVCLFARHAAVIAALTRALVETAARDWRAGVPPLLVETAVLRAWTWRASRCGVESLLVDPYTAMPAPAGEVVTRLIDTVAPVLAEYREDRQVDSLISEILRNGTGAYHQREAFRHAGDLRDVVAAALHSTHEVSEPISPKAKALRREPVNAGEE</sequence>
<dbReference type="PANTHER" id="PTHR36510:SF1">
    <property type="entry name" value="GLUTAMATE--CYSTEINE LIGASE 2-RELATED"/>
    <property type="match status" value="1"/>
</dbReference>
<comment type="catalytic activity">
    <reaction evidence="4 5">
        <text>L-cysteine + L-glutamate + ATP = gamma-L-glutamyl-L-cysteine + ADP + phosphate + H(+)</text>
        <dbReference type="Rhea" id="RHEA:13285"/>
        <dbReference type="ChEBI" id="CHEBI:15378"/>
        <dbReference type="ChEBI" id="CHEBI:29985"/>
        <dbReference type="ChEBI" id="CHEBI:30616"/>
        <dbReference type="ChEBI" id="CHEBI:35235"/>
        <dbReference type="ChEBI" id="CHEBI:43474"/>
        <dbReference type="ChEBI" id="CHEBI:58173"/>
        <dbReference type="ChEBI" id="CHEBI:456216"/>
        <dbReference type="EC" id="6.3.2.2"/>
    </reaction>
</comment>
<dbReference type="EC" id="6.3.2.2" evidence="5"/>
<dbReference type="Gene3D" id="3.30.590.20">
    <property type="match status" value="1"/>
</dbReference>
<dbReference type="InterPro" id="IPR050141">
    <property type="entry name" value="GCL_type2/YbdK_subfam"/>
</dbReference>
<name>A0A2T0YEI9_9MICC</name>
<keyword evidence="1 5" id="KW-0436">Ligase</keyword>
<organism evidence="7 8">
    <name type="scientific">Nesterenkonia sandarakina</name>
    <dbReference type="NCBI Taxonomy" id="272918"/>
    <lineage>
        <taxon>Bacteria</taxon>
        <taxon>Bacillati</taxon>
        <taxon>Actinomycetota</taxon>
        <taxon>Actinomycetes</taxon>
        <taxon>Micrococcales</taxon>
        <taxon>Micrococcaceae</taxon>
        <taxon>Nesterenkonia</taxon>
    </lineage>
</organism>
<evidence type="ECO:0000313" key="7">
    <source>
        <dbReference type="EMBL" id="PRZ13176.1"/>
    </source>
</evidence>
<dbReference type="GO" id="GO:0004357">
    <property type="term" value="F:glutamate-cysteine ligase activity"/>
    <property type="evidence" value="ECO:0007669"/>
    <property type="project" value="UniProtKB-EC"/>
</dbReference>
<dbReference type="PANTHER" id="PTHR36510">
    <property type="entry name" value="GLUTAMATE--CYSTEINE LIGASE 2-RELATED"/>
    <property type="match status" value="1"/>
</dbReference>
<reference evidence="7 8" key="1">
    <citation type="submission" date="2018-03" db="EMBL/GenBank/DDBJ databases">
        <title>Comparative analysis of microorganisms from saline springs in Andes Mountain Range, Colombia.</title>
        <authorList>
            <person name="Rubin E."/>
        </authorList>
    </citation>
    <scope>NUCLEOTIDE SEQUENCE [LARGE SCALE GENOMIC DNA]</scope>
    <source>
        <strain evidence="7 8">CG 35</strain>
    </source>
</reference>
<dbReference type="InterPro" id="IPR006336">
    <property type="entry name" value="GCS2"/>
</dbReference>
<accession>A0A2T0YEI9</accession>
<evidence type="ECO:0000256" key="6">
    <source>
        <dbReference type="SAM" id="MobiDB-lite"/>
    </source>
</evidence>
<comment type="caution">
    <text evidence="7">The sequence shown here is derived from an EMBL/GenBank/DDBJ whole genome shotgun (WGS) entry which is preliminary data.</text>
</comment>
<dbReference type="SUPFAM" id="SSF55931">
    <property type="entry name" value="Glutamine synthetase/guanido kinase"/>
    <property type="match status" value="1"/>
</dbReference>
<dbReference type="InterPro" id="IPR014746">
    <property type="entry name" value="Gln_synth/guanido_kin_cat_dom"/>
</dbReference>
<dbReference type="NCBIfam" id="NF010041">
    <property type="entry name" value="PRK13517.1-1"/>
    <property type="match status" value="1"/>
</dbReference>
<keyword evidence="8" id="KW-1185">Reference proteome</keyword>